<comment type="caution">
    <text evidence="7">The sequence shown here is derived from an EMBL/GenBank/DDBJ whole genome shotgun (WGS) entry which is preliminary data.</text>
</comment>
<dbReference type="Gene3D" id="1.20.1420.30">
    <property type="entry name" value="NCX, central ion-binding region"/>
    <property type="match status" value="1"/>
</dbReference>
<dbReference type="PANTHER" id="PTHR10846:SF8">
    <property type="entry name" value="INNER MEMBRANE PROTEIN YRBG"/>
    <property type="match status" value="1"/>
</dbReference>
<dbReference type="GO" id="GO:0005886">
    <property type="term" value="C:plasma membrane"/>
    <property type="evidence" value="ECO:0007669"/>
    <property type="project" value="TreeGrafter"/>
</dbReference>
<sequence length="334" mass="36348">MTYLGGLLLFNLLVILTGALTFTNAVEWFGRRFGFNQGAVGSIFAAVGTALPETMIPVIAIFFGGNTADSSEIGIGAILGAPFMLITVGFLVTGASALLFSQRRPLGREILLDRRIFFRDIKSFLFFYILAYVAAFIPWTSIHRAVALILILGYVIYVYKTLNDESGEIGEVDPLIFTPKRSIPRIRAIILQLIVSLLLIIIGARYFVVNLTKLAYILGIAPMALSLVITPIATELPEKFNSVVWMKNGKDTLALGNITGAMVFQSSVITSIGISFTSWKLSPEVLISGLLAIFAAAIDLFLAKTRKGLTAGVLILSGLIYIFYIIYIFGGRIA</sequence>
<evidence type="ECO:0000256" key="5">
    <source>
        <dbReference type="SAM" id="Phobius"/>
    </source>
</evidence>
<dbReference type="GO" id="GO:0006874">
    <property type="term" value="P:intracellular calcium ion homeostasis"/>
    <property type="evidence" value="ECO:0007669"/>
    <property type="project" value="TreeGrafter"/>
</dbReference>
<evidence type="ECO:0000256" key="4">
    <source>
        <dbReference type="ARBA" id="ARBA00023136"/>
    </source>
</evidence>
<evidence type="ECO:0000256" key="2">
    <source>
        <dbReference type="ARBA" id="ARBA00022692"/>
    </source>
</evidence>
<feature type="transmembrane region" description="Helical" evidence="5">
    <location>
        <begin position="6"/>
        <end position="26"/>
    </location>
</feature>
<feature type="transmembrane region" description="Helical" evidence="5">
    <location>
        <begin position="309"/>
        <end position="329"/>
    </location>
</feature>
<feature type="transmembrane region" description="Helical" evidence="5">
    <location>
        <begin position="75"/>
        <end position="100"/>
    </location>
</feature>
<organism evidence="7 8">
    <name type="scientific">Carboxydothermus pertinax</name>
    <dbReference type="NCBI Taxonomy" id="870242"/>
    <lineage>
        <taxon>Bacteria</taxon>
        <taxon>Bacillati</taxon>
        <taxon>Bacillota</taxon>
        <taxon>Clostridia</taxon>
        <taxon>Thermoanaerobacterales</taxon>
        <taxon>Thermoanaerobacteraceae</taxon>
        <taxon>Carboxydothermus</taxon>
    </lineage>
</organism>
<proteinExistence type="predicted"/>
<dbReference type="PANTHER" id="PTHR10846">
    <property type="entry name" value="SODIUM/POTASSIUM/CALCIUM EXCHANGER"/>
    <property type="match status" value="1"/>
</dbReference>
<feature type="transmembrane region" description="Helical" evidence="5">
    <location>
        <begin position="285"/>
        <end position="302"/>
    </location>
</feature>
<feature type="transmembrane region" description="Helical" evidence="5">
    <location>
        <begin position="38"/>
        <end position="63"/>
    </location>
</feature>
<feature type="domain" description="Sodium/calcium exchanger membrane region" evidence="6">
    <location>
        <begin position="190"/>
        <end position="329"/>
    </location>
</feature>
<reference evidence="8" key="1">
    <citation type="submission" date="2016-12" db="EMBL/GenBank/DDBJ databases">
        <title>Draft Genome Sequences od Carboxydothermus pertinax and islandicus, Hydrogenogenic Carboxydotrophic Bacteria.</title>
        <authorList>
            <person name="Fukuyama Y."/>
            <person name="Ohmae K."/>
            <person name="Yoneda Y."/>
            <person name="Yoshida T."/>
            <person name="Sako Y."/>
        </authorList>
    </citation>
    <scope>NUCLEOTIDE SEQUENCE [LARGE SCALE GENOMIC DNA]</scope>
    <source>
        <strain evidence="8">Ug1</strain>
    </source>
</reference>
<dbReference type="Proteomes" id="UP000187485">
    <property type="component" value="Unassembled WGS sequence"/>
</dbReference>
<dbReference type="Pfam" id="PF01699">
    <property type="entry name" value="Na_Ca_ex"/>
    <property type="match status" value="2"/>
</dbReference>
<evidence type="ECO:0000256" key="1">
    <source>
        <dbReference type="ARBA" id="ARBA00004141"/>
    </source>
</evidence>
<keyword evidence="2 5" id="KW-0812">Transmembrane</keyword>
<dbReference type="RefSeq" id="WP_075860253.1">
    <property type="nucleotide sequence ID" value="NZ_BDJK01000059.1"/>
</dbReference>
<keyword evidence="3 5" id="KW-1133">Transmembrane helix</keyword>
<dbReference type="OrthoDB" id="9786081at2"/>
<accession>A0A1L8CYA7</accession>
<dbReference type="STRING" id="870242.cpu_23640"/>
<dbReference type="InterPro" id="IPR004481">
    <property type="entry name" value="K/Na/Ca-exchanger"/>
</dbReference>
<evidence type="ECO:0000259" key="6">
    <source>
        <dbReference type="Pfam" id="PF01699"/>
    </source>
</evidence>
<feature type="transmembrane region" description="Helical" evidence="5">
    <location>
        <begin position="254"/>
        <end position="279"/>
    </location>
</feature>
<evidence type="ECO:0000313" key="8">
    <source>
        <dbReference type="Proteomes" id="UP000187485"/>
    </source>
</evidence>
<dbReference type="AlphaFoldDB" id="A0A1L8CYA7"/>
<dbReference type="EMBL" id="BDJK01000059">
    <property type="protein sequence ID" value="GAV23854.1"/>
    <property type="molecule type" value="Genomic_DNA"/>
</dbReference>
<feature type="transmembrane region" description="Helical" evidence="5">
    <location>
        <begin position="214"/>
        <end position="233"/>
    </location>
</feature>
<feature type="transmembrane region" description="Helical" evidence="5">
    <location>
        <begin position="121"/>
        <end position="139"/>
    </location>
</feature>
<gene>
    <name evidence="7" type="ORF">cpu_23640</name>
</gene>
<keyword evidence="8" id="KW-1185">Reference proteome</keyword>
<name>A0A1L8CYA7_9THEO</name>
<protein>
    <recommendedName>
        <fullName evidence="6">Sodium/calcium exchanger membrane region domain-containing protein</fullName>
    </recommendedName>
</protein>
<dbReference type="InterPro" id="IPR044880">
    <property type="entry name" value="NCX_ion-bd_dom_sf"/>
</dbReference>
<dbReference type="GO" id="GO:0008273">
    <property type="term" value="F:calcium, potassium:sodium antiporter activity"/>
    <property type="evidence" value="ECO:0007669"/>
    <property type="project" value="TreeGrafter"/>
</dbReference>
<comment type="subcellular location">
    <subcellularLocation>
        <location evidence="1">Membrane</location>
        <topology evidence="1">Multi-pass membrane protein</topology>
    </subcellularLocation>
</comment>
<feature type="domain" description="Sodium/calcium exchanger membrane region" evidence="6">
    <location>
        <begin position="6"/>
        <end position="159"/>
    </location>
</feature>
<dbReference type="InterPro" id="IPR004837">
    <property type="entry name" value="NaCa_Exmemb"/>
</dbReference>
<dbReference type="GO" id="GO:0005262">
    <property type="term" value="F:calcium channel activity"/>
    <property type="evidence" value="ECO:0007669"/>
    <property type="project" value="TreeGrafter"/>
</dbReference>
<feature type="transmembrane region" description="Helical" evidence="5">
    <location>
        <begin position="189"/>
        <end position="208"/>
    </location>
</feature>
<keyword evidence="4 5" id="KW-0472">Membrane</keyword>
<evidence type="ECO:0000256" key="3">
    <source>
        <dbReference type="ARBA" id="ARBA00022989"/>
    </source>
</evidence>
<evidence type="ECO:0000313" key="7">
    <source>
        <dbReference type="EMBL" id="GAV23854.1"/>
    </source>
</evidence>